<evidence type="ECO:0000256" key="1">
    <source>
        <dbReference type="SAM" id="MobiDB-lite"/>
    </source>
</evidence>
<dbReference type="AlphaFoldDB" id="A0A061S537"/>
<organism evidence="3">
    <name type="scientific">Tetraselmis sp. GSL018</name>
    <dbReference type="NCBI Taxonomy" id="582737"/>
    <lineage>
        <taxon>Eukaryota</taxon>
        <taxon>Viridiplantae</taxon>
        <taxon>Chlorophyta</taxon>
        <taxon>core chlorophytes</taxon>
        <taxon>Chlorodendrophyceae</taxon>
        <taxon>Chlorodendrales</taxon>
        <taxon>Chlorodendraceae</taxon>
        <taxon>Tetraselmis</taxon>
    </lineage>
</organism>
<feature type="region of interest" description="Disordered" evidence="1">
    <location>
        <begin position="83"/>
        <end position="149"/>
    </location>
</feature>
<name>A0A061S537_9CHLO</name>
<feature type="compositionally biased region" description="Low complexity" evidence="1">
    <location>
        <begin position="86"/>
        <end position="105"/>
    </location>
</feature>
<accession>A0A061S537</accession>
<evidence type="ECO:0000313" key="2">
    <source>
        <dbReference type="EMBL" id="JAC63060.1"/>
    </source>
</evidence>
<feature type="region of interest" description="Disordered" evidence="1">
    <location>
        <begin position="32"/>
        <end position="64"/>
    </location>
</feature>
<dbReference type="EMBL" id="GBEZ01023865">
    <property type="protein sequence ID" value="JAC63060.1"/>
    <property type="molecule type" value="Transcribed_RNA"/>
</dbReference>
<dbReference type="EMBL" id="GBEZ01007458">
    <property type="protein sequence ID" value="JAC78005.1"/>
    <property type="molecule type" value="Transcribed_RNA"/>
</dbReference>
<evidence type="ECO:0000313" key="3">
    <source>
        <dbReference type="EMBL" id="JAC78005.1"/>
    </source>
</evidence>
<protein>
    <submittedName>
        <fullName evidence="3">Uncharacterized protein</fullName>
    </submittedName>
</protein>
<gene>
    <name evidence="3" type="ORF">TSPGSL018_16268</name>
    <name evidence="2" type="ORF">TSPGSL018_21605</name>
</gene>
<reference evidence="3" key="1">
    <citation type="submission" date="2014-05" db="EMBL/GenBank/DDBJ databases">
        <title>The transcriptome of the halophilic microalga Tetraselmis sp. GSL018 isolated from the Great Salt Lake, Utah.</title>
        <authorList>
            <person name="Jinkerson R.E."/>
            <person name="D'Adamo S."/>
            <person name="Posewitz M.C."/>
        </authorList>
    </citation>
    <scope>NUCLEOTIDE SEQUENCE</scope>
    <source>
        <strain evidence="3">GSL018</strain>
    </source>
</reference>
<proteinExistence type="predicted"/>
<sequence>MRGEGDTCPIAGAERPPPAALSVAICRLGGRDGAARREGSGRSASSGPLPLGVRNKMRGMGPPRGRALLCALTLPPPISLWRVRPSEGSSSRASPSGDAVGAQPVQPRPRRRGHRGGGDVRALRGADAVEPILPRGHEVPPDVLDGDAPDSLLRVPDRAGRGVVVLPDEAAPGAAQVGAVHSLRGAAGPGALRQRRRLLATRHALHAGPREDQLLRRRRG</sequence>